<proteinExistence type="predicted"/>
<protein>
    <submittedName>
        <fullName evidence="7">TonB family protein</fullName>
    </submittedName>
</protein>
<organism evidence="7 8">
    <name type="scientific">Anaerospora hongkongensis</name>
    <dbReference type="NCBI Taxonomy" id="244830"/>
    <lineage>
        <taxon>Bacteria</taxon>
        <taxon>Bacillati</taxon>
        <taxon>Bacillota</taxon>
        <taxon>Negativicutes</taxon>
        <taxon>Selenomonadales</taxon>
        <taxon>Sporomusaceae</taxon>
        <taxon>Anaerospora</taxon>
    </lineage>
</organism>
<keyword evidence="3" id="KW-1133">Transmembrane helix</keyword>
<dbReference type="NCBIfam" id="TIGR01352">
    <property type="entry name" value="tonB_Cterm"/>
    <property type="match status" value="1"/>
</dbReference>
<dbReference type="AlphaFoldDB" id="A0A4V2Q8I8"/>
<comment type="caution">
    <text evidence="7">The sequence shown here is derived from an EMBL/GenBank/DDBJ whole genome shotgun (WGS) entry which is preliminary data.</text>
</comment>
<evidence type="ECO:0000256" key="4">
    <source>
        <dbReference type="ARBA" id="ARBA00023136"/>
    </source>
</evidence>
<evidence type="ECO:0000256" key="2">
    <source>
        <dbReference type="ARBA" id="ARBA00022692"/>
    </source>
</evidence>
<dbReference type="Proteomes" id="UP000295063">
    <property type="component" value="Unassembled WGS sequence"/>
</dbReference>
<feature type="signal peptide" evidence="5">
    <location>
        <begin position="1"/>
        <end position="29"/>
    </location>
</feature>
<keyword evidence="2" id="KW-0812">Transmembrane</keyword>
<dbReference type="GO" id="GO:0016020">
    <property type="term" value="C:membrane"/>
    <property type="evidence" value="ECO:0007669"/>
    <property type="project" value="UniProtKB-SubCell"/>
</dbReference>
<evidence type="ECO:0000256" key="3">
    <source>
        <dbReference type="ARBA" id="ARBA00022989"/>
    </source>
</evidence>
<dbReference type="GO" id="GO:0055085">
    <property type="term" value="P:transmembrane transport"/>
    <property type="evidence" value="ECO:0007669"/>
    <property type="project" value="InterPro"/>
</dbReference>
<evidence type="ECO:0000259" key="6">
    <source>
        <dbReference type="Pfam" id="PF03544"/>
    </source>
</evidence>
<dbReference type="SUPFAM" id="SSF74653">
    <property type="entry name" value="TolA/TonB C-terminal domain"/>
    <property type="match status" value="1"/>
</dbReference>
<feature type="domain" description="TonB C-terminal" evidence="6">
    <location>
        <begin position="58"/>
        <end position="117"/>
    </location>
</feature>
<dbReference type="RefSeq" id="WP_132081476.1">
    <property type="nucleotide sequence ID" value="NZ_DAIMLW010000202.1"/>
</dbReference>
<dbReference type="Pfam" id="PF03544">
    <property type="entry name" value="TonB_C"/>
    <property type="match status" value="1"/>
</dbReference>
<keyword evidence="8" id="KW-1185">Reference proteome</keyword>
<comment type="subcellular location">
    <subcellularLocation>
        <location evidence="1">Membrane</location>
        <topology evidence="1">Single-pass membrane protein</topology>
    </subcellularLocation>
</comment>
<dbReference type="OrthoDB" id="1683934at2"/>
<evidence type="ECO:0000313" key="8">
    <source>
        <dbReference type="Proteomes" id="UP000295063"/>
    </source>
</evidence>
<dbReference type="InterPro" id="IPR006260">
    <property type="entry name" value="TonB/TolA_C"/>
</dbReference>
<sequence length="143" mass="15149">MKIAPTIRFAATAAFLLVLLTLLSLPAFAKEPAPLTPPAIVKLAPVGLSPELREKYSEQTVVVKVRITISEAGLPDGELTVVTSSGDETFDQAVITAVKQSVFSPAYTAEHKAVASVVVLPMHVKVEKYVPEESAAPEAPQAE</sequence>
<feature type="chain" id="PRO_5020952812" evidence="5">
    <location>
        <begin position="30"/>
        <end position="143"/>
    </location>
</feature>
<evidence type="ECO:0000256" key="1">
    <source>
        <dbReference type="ARBA" id="ARBA00004167"/>
    </source>
</evidence>
<keyword evidence="4" id="KW-0472">Membrane</keyword>
<accession>A0A4V2Q8I8</accession>
<reference evidence="7 8" key="1">
    <citation type="submission" date="2019-03" db="EMBL/GenBank/DDBJ databases">
        <title>Genomic Encyclopedia of Type Strains, Phase IV (KMG-IV): sequencing the most valuable type-strain genomes for metagenomic binning, comparative biology and taxonomic classification.</title>
        <authorList>
            <person name="Goeker M."/>
        </authorList>
    </citation>
    <scope>NUCLEOTIDE SEQUENCE [LARGE SCALE GENOMIC DNA]</scope>
    <source>
        <strain evidence="7 8">DSM 15969</strain>
    </source>
</reference>
<name>A0A4V2Q8I8_9FIRM</name>
<dbReference type="EMBL" id="SLUI01000008">
    <property type="protein sequence ID" value="TCL36589.1"/>
    <property type="molecule type" value="Genomic_DNA"/>
</dbReference>
<evidence type="ECO:0000256" key="5">
    <source>
        <dbReference type="SAM" id="SignalP"/>
    </source>
</evidence>
<dbReference type="Gene3D" id="3.30.1150.10">
    <property type="match status" value="1"/>
</dbReference>
<dbReference type="InterPro" id="IPR037682">
    <property type="entry name" value="TonB_C"/>
</dbReference>
<evidence type="ECO:0000313" key="7">
    <source>
        <dbReference type="EMBL" id="TCL36589.1"/>
    </source>
</evidence>
<gene>
    <name evidence="7" type="ORF">EV210_108244</name>
</gene>
<keyword evidence="5" id="KW-0732">Signal</keyword>